<evidence type="ECO:0000313" key="4">
    <source>
        <dbReference type="Proteomes" id="UP001523566"/>
    </source>
</evidence>
<dbReference type="EMBL" id="JAMZFW010000021">
    <property type="protein sequence ID" value="MCP1103276.1"/>
    <property type="molecule type" value="Genomic_DNA"/>
</dbReference>
<dbReference type="RefSeq" id="WP_262067048.1">
    <property type="nucleotide sequence ID" value="NZ_JAMXOD010000021.1"/>
</dbReference>
<dbReference type="InterPro" id="IPR034904">
    <property type="entry name" value="FSCA_dom_sf"/>
</dbReference>
<evidence type="ECO:0000259" key="2">
    <source>
        <dbReference type="Pfam" id="PF01106"/>
    </source>
</evidence>
<keyword evidence="4" id="KW-1185">Reference proteome</keyword>
<proteinExistence type="predicted"/>
<dbReference type="InterPro" id="IPR001075">
    <property type="entry name" value="NIF_FeS_clus_asmbl_NifU_C"/>
</dbReference>
<dbReference type="Gene3D" id="3.30.300.130">
    <property type="entry name" value="Fe-S cluster assembly (FSCA)"/>
    <property type="match status" value="1"/>
</dbReference>
<gene>
    <name evidence="3" type="ORF">NK125_12765</name>
</gene>
<comment type="function">
    <text evidence="1">May be involved in the formation or repair of [Fe-S] clusters present in iron-sulfur proteins.</text>
</comment>
<evidence type="ECO:0000256" key="1">
    <source>
        <dbReference type="ARBA" id="ARBA00049958"/>
    </source>
</evidence>
<name>A0ABT1EBR1_9FIRM</name>
<sequence>MLNVEEIEEVLDRKVRPELALHNGNIQIERLEGTVLYVRFTGQCSGCPSADLTTEQVVEANLKEAFPSLERVVLEMGVSDELLEEARRLMKKRHL</sequence>
<protein>
    <submittedName>
        <fullName evidence="3">NifU family protein</fullName>
    </submittedName>
</protein>
<organism evidence="3 4">
    <name type="scientific">Aequitasia blattaphilus</name>
    <dbReference type="NCBI Taxonomy" id="2949332"/>
    <lineage>
        <taxon>Bacteria</taxon>
        <taxon>Bacillati</taxon>
        <taxon>Bacillota</taxon>
        <taxon>Clostridia</taxon>
        <taxon>Lachnospirales</taxon>
        <taxon>Lachnospiraceae</taxon>
        <taxon>Aequitasia</taxon>
    </lineage>
</organism>
<dbReference type="SUPFAM" id="SSF117916">
    <property type="entry name" value="Fe-S cluster assembly (FSCA) domain-like"/>
    <property type="match status" value="1"/>
</dbReference>
<accession>A0ABT1EBR1</accession>
<evidence type="ECO:0000313" key="3">
    <source>
        <dbReference type="EMBL" id="MCP1103276.1"/>
    </source>
</evidence>
<dbReference type="Pfam" id="PF01106">
    <property type="entry name" value="NifU"/>
    <property type="match status" value="1"/>
</dbReference>
<dbReference type="Proteomes" id="UP001523566">
    <property type="component" value="Unassembled WGS sequence"/>
</dbReference>
<comment type="caution">
    <text evidence="3">The sequence shown here is derived from an EMBL/GenBank/DDBJ whole genome shotgun (WGS) entry which is preliminary data.</text>
</comment>
<reference evidence="3 4" key="1">
    <citation type="journal article" date="2022" name="Genome Biol. Evol.">
        <title>Host diet, physiology and behaviors set the stage for Lachnospiraceae cladogenesis.</title>
        <authorList>
            <person name="Vera-Ponce De Leon A."/>
            <person name="Schneider M."/>
            <person name="Jahnes B.C."/>
            <person name="Sadowski V."/>
            <person name="Camuy-Velez L.A."/>
            <person name="Duan J."/>
            <person name="Sabree Z.L."/>
        </authorList>
    </citation>
    <scope>NUCLEOTIDE SEQUENCE [LARGE SCALE GENOMIC DNA]</scope>
    <source>
        <strain evidence="3 4">PAL113</strain>
    </source>
</reference>
<feature type="domain" description="NIF system FeS cluster assembly NifU C-terminal" evidence="2">
    <location>
        <begin position="7"/>
        <end position="73"/>
    </location>
</feature>